<organism evidence="1 2">
    <name type="scientific">Pontibacter chinhatensis</name>
    <dbReference type="NCBI Taxonomy" id="1436961"/>
    <lineage>
        <taxon>Bacteria</taxon>
        <taxon>Pseudomonadati</taxon>
        <taxon>Bacteroidota</taxon>
        <taxon>Cytophagia</taxon>
        <taxon>Cytophagales</taxon>
        <taxon>Hymenobacteraceae</taxon>
        <taxon>Pontibacter</taxon>
    </lineage>
</organism>
<dbReference type="STRING" id="1436961.SAMN05421739_10563"/>
<name>A0A1I2WJI7_9BACT</name>
<gene>
    <name evidence="1" type="ORF">SAMN05421739_10563</name>
</gene>
<sequence length="229" mass="26557">MIDRLLFWFYDGEEKLDENTKRFFPLAMLLNRLLNETYEGKKIKFLNLKFYTQASYEGNQQLELNYTHSYGGHVHHNALFNRTELEALALPEQKKLLWKRACETLNLVAHDLRNASLSVSAGTAYDKGIEIGLNEDFVMRCANFQIHGHLVKVSILARFVGDRVFSILTVQSDNELILEDEIDRTDSDIEFFYTIYKKIELDKSNNIVIKGHYGVGYLPMTVPIIDKLK</sequence>
<dbReference type="Proteomes" id="UP000198724">
    <property type="component" value="Unassembled WGS sequence"/>
</dbReference>
<dbReference type="AlphaFoldDB" id="A0A1I2WJI7"/>
<evidence type="ECO:0000313" key="1">
    <source>
        <dbReference type="EMBL" id="SFH01478.1"/>
    </source>
</evidence>
<dbReference type="EMBL" id="FOOT01000005">
    <property type="protein sequence ID" value="SFH01478.1"/>
    <property type="molecule type" value="Genomic_DNA"/>
</dbReference>
<accession>A0A1I2WJI7</accession>
<evidence type="ECO:0000313" key="2">
    <source>
        <dbReference type="Proteomes" id="UP000198724"/>
    </source>
</evidence>
<keyword evidence="2" id="KW-1185">Reference proteome</keyword>
<proteinExistence type="predicted"/>
<reference evidence="2" key="1">
    <citation type="submission" date="2016-10" db="EMBL/GenBank/DDBJ databases">
        <authorList>
            <person name="Varghese N."/>
            <person name="Submissions S."/>
        </authorList>
    </citation>
    <scope>NUCLEOTIDE SEQUENCE [LARGE SCALE GENOMIC DNA]</scope>
    <source>
        <strain evidence="2">LP51</strain>
    </source>
</reference>
<protein>
    <submittedName>
        <fullName evidence="1">Uncharacterized protein</fullName>
    </submittedName>
</protein>